<dbReference type="AlphaFoldDB" id="A0AAY5E7Q7"/>
<evidence type="ECO:0000259" key="14">
    <source>
        <dbReference type="PROSITE" id="PS51292"/>
    </source>
</evidence>
<dbReference type="GeneTree" id="ENSGT00940000159206"/>
<dbReference type="SMART" id="SM00744">
    <property type="entry name" value="RINGv"/>
    <property type="match status" value="1"/>
</dbReference>
<feature type="domain" description="RING-type" evidence="13">
    <location>
        <begin position="30"/>
        <end position="76"/>
    </location>
</feature>
<evidence type="ECO:0008006" key="17">
    <source>
        <dbReference type="Google" id="ProtNLM"/>
    </source>
</evidence>
<reference evidence="15" key="3">
    <citation type="submission" date="2025-09" db="UniProtKB">
        <authorList>
            <consortium name="Ensembl"/>
        </authorList>
    </citation>
    <scope>IDENTIFICATION</scope>
</reference>
<evidence type="ECO:0000256" key="5">
    <source>
        <dbReference type="ARBA" id="ARBA00022723"/>
    </source>
</evidence>
<evidence type="ECO:0000256" key="9">
    <source>
        <dbReference type="ARBA" id="ARBA00022989"/>
    </source>
</evidence>
<sequence length="207" mass="22963">MYNSQACCNLLNSCSISCLVKDLDSEEPFCRICHEGTNAGYLVLPCECAGSLATVHRACLERWLSASRTSRCELCHFELTLEHLPKPLTEWLTAPAMQRQRRALCGDALRFLIITPLASLSGWLCAKGALELYDSSSAEAFGLLVLTLVSLRYHVHLYRVWQASNPRVRLHIPQPGQVPRQCPSQEQGHGGVSSASTAARRLHLTFL</sequence>
<feature type="domain" description="RING-CH-type" evidence="14">
    <location>
        <begin position="22"/>
        <end position="82"/>
    </location>
</feature>
<dbReference type="InterPro" id="IPR011016">
    <property type="entry name" value="Znf_RING-CH"/>
</dbReference>
<feature type="compositionally biased region" description="Polar residues" evidence="12">
    <location>
        <begin position="182"/>
        <end position="196"/>
    </location>
</feature>
<organism evidence="15 16">
    <name type="scientific">Electrophorus electricus</name>
    <name type="common">Electric eel</name>
    <name type="synonym">Gymnotus electricus</name>
    <dbReference type="NCBI Taxonomy" id="8005"/>
    <lineage>
        <taxon>Eukaryota</taxon>
        <taxon>Metazoa</taxon>
        <taxon>Chordata</taxon>
        <taxon>Craniata</taxon>
        <taxon>Vertebrata</taxon>
        <taxon>Euteleostomi</taxon>
        <taxon>Actinopterygii</taxon>
        <taxon>Neopterygii</taxon>
        <taxon>Teleostei</taxon>
        <taxon>Ostariophysi</taxon>
        <taxon>Gymnotiformes</taxon>
        <taxon>Gymnotoidei</taxon>
        <taxon>Gymnotidae</taxon>
        <taxon>Electrophorus</taxon>
    </lineage>
</organism>
<reference evidence="15" key="2">
    <citation type="submission" date="2025-08" db="UniProtKB">
        <authorList>
            <consortium name="Ensembl"/>
        </authorList>
    </citation>
    <scope>IDENTIFICATION</scope>
</reference>
<evidence type="ECO:0000256" key="8">
    <source>
        <dbReference type="ARBA" id="ARBA00022833"/>
    </source>
</evidence>
<keyword evidence="4" id="KW-0812">Transmembrane</keyword>
<dbReference type="InterPro" id="IPR013083">
    <property type="entry name" value="Znf_RING/FYVE/PHD"/>
</dbReference>
<accession>A0AAY5E7Q7</accession>
<evidence type="ECO:0000256" key="10">
    <source>
        <dbReference type="ARBA" id="ARBA00023136"/>
    </source>
</evidence>
<dbReference type="GO" id="GO:0016567">
    <property type="term" value="P:protein ubiquitination"/>
    <property type="evidence" value="ECO:0007669"/>
    <property type="project" value="TreeGrafter"/>
</dbReference>
<dbReference type="GO" id="GO:0006897">
    <property type="term" value="P:endocytosis"/>
    <property type="evidence" value="ECO:0007669"/>
    <property type="project" value="UniProtKB-KW"/>
</dbReference>
<feature type="region of interest" description="Disordered" evidence="12">
    <location>
        <begin position="176"/>
        <end position="196"/>
    </location>
</feature>
<evidence type="ECO:0000313" key="15">
    <source>
        <dbReference type="Ensembl" id="ENSEEEP00000052903.1"/>
    </source>
</evidence>
<dbReference type="GO" id="GO:0010008">
    <property type="term" value="C:endosome membrane"/>
    <property type="evidence" value="ECO:0007669"/>
    <property type="project" value="UniProtKB-SubCell"/>
</dbReference>
<evidence type="ECO:0000256" key="7">
    <source>
        <dbReference type="ARBA" id="ARBA00022786"/>
    </source>
</evidence>
<evidence type="ECO:0000256" key="2">
    <source>
        <dbReference type="ARBA" id="ARBA00022583"/>
    </source>
</evidence>
<dbReference type="PROSITE" id="PS51292">
    <property type="entry name" value="ZF_RING_CH"/>
    <property type="match status" value="1"/>
</dbReference>
<evidence type="ECO:0000256" key="6">
    <source>
        <dbReference type="ARBA" id="ARBA00022771"/>
    </source>
</evidence>
<evidence type="ECO:0000259" key="13">
    <source>
        <dbReference type="PROSITE" id="PS50089"/>
    </source>
</evidence>
<protein>
    <recommendedName>
        <fullName evidence="17">RING-CH-type domain-containing protein</fullName>
    </recommendedName>
</protein>
<dbReference type="Gene3D" id="3.30.40.10">
    <property type="entry name" value="Zinc/RING finger domain, C3HC4 (zinc finger)"/>
    <property type="match status" value="1"/>
</dbReference>
<evidence type="ECO:0000256" key="12">
    <source>
        <dbReference type="SAM" id="MobiDB-lite"/>
    </source>
</evidence>
<keyword evidence="10" id="KW-0472">Membrane</keyword>
<reference evidence="15 16" key="1">
    <citation type="submission" date="2020-05" db="EMBL/GenBank/DDBJ databases">
        <title>Electrophorus electricus (electric eel) genome, fEleEle1, primary haplotype.</title>
        <authorList>
            <person name="Myers G."/>
            <person name="Meyer A."/>
            <person name="Fedrigo O."/>
            <person name="Formenti G."/>
            <person name="Rhie A."/>
            <person name="Tracey A."/>
            <person name="Sims Y."/>
            <person name="Jarvis E.D."/>
        </authorList>
    </citation>
    <scope>NUCLEOTIDE SEQUENCE [LARGE SCALE GENOMIC DNA]</scope>
</reference>
<dbReference type="SUPFAM" id="SSF57850">
    <property type="entry name" value="RING/U-box"/>
    <property type="match status" value="1"/>
</dbReference>
<keyword evidence="9" id="KW-1133">Transmembrane helix</keyword>
<evidence type="ECO:0000256" key="4">
    <source>
        <dbReference type="ARBA" id="ARBA00022692"/>
    </source>
</evidence>
<keyword evidence="3" id="KW-0808">Transferase</keyword>
<evidence type="ECO:0000256" key="1">
    <source>
        <dbReference type="ARBA" id="ARBA00004337"/>
    </source>
</evidence>
<evidence type="ECO:0000313" key="16">
    <source>
        <dbReference type="Proteomes" id="UP000314983"/>
    </source>
</evidence>
<dbReference type="InterPro" id="IPR001841">
    <property type="entry name" value="Znf_RING"/>
</dbReference>
<keyword evidence="5" id="KW-0479">Metal-binding</keyword>
<dbReference type="Ensembl" id="ENSEEET00000063836.1">
    <property type="protein sequence ID" value="ENSEEEP00000052903.1"/>
    <property type="gene ID" value="ENSEEEG00000016488.2"/>
</dbReference>
<evidence type="ECO:0000256" key="11">
    <source>
        <dbReference type="PROSITE-ProRule" id="PRU00175"/>
    </source>
</evidence>
<keyword evidence="7" id="KW-0833">Ubl conjugation pathway</keyword>
<keyword evidence="6 11" id="KW-0863">Zinc-finger</keyword>
<evidence type="ECO:0000256" key="3">
    <source>
        <dbReference type="ARBA" id="ARBA00022679"/>
    </source>
</evidence>
<keyword evidence="16" id="KW-1185">Reference proteome</keyword>
<keyword evidence="2" id="KW-0254">Endocytosis</keyword>
<dbReference type="GO" id="GO:0008270">
    <property type="term" value="F:zinc ion binding"/>
    <property type="evidence" value="ECO:0007669"/>
    <property type="project" value="UniProtKB-KW"/>
</dbReference>
<name>A0AAY5E7Q7_ELEEL</name>
<dbReference type="Pfam" id="PF12906">
    <property type="entry name" value="RINGv"/>
    <property type="match status" value="1"/>
</dbReference>
<dbReference type="Proteomes" id="UP000314983">
    <property type="component" value="Chromosome 1"/>
</dbReference>
<dbReference type="PROSITE" id="PS50089">
    <property type="entry name" value="ZF_RING_2"/>
    <property type="match status" value="1"/>
</dbReference>
<keyword evidence="8" id="KW-0862">Zinc</keyword>
<comment type="subcellular location">
    <subcellularLocation>
        <location evidence="1">Endosome membrane</location>
        <topology evidence="1">Multi-pass membrane protein</topology>
    </subcellularLocation>
</comment>
<dbReference type="GO" id="GO:0004842">
    <property type="term" value="F:ubiquitin-protein transferase activity"/>
    <property type="evidence" value="ECO:0007669"/>
    <property type="project" value="TreeGrafter"/>
</dbReference>
<dbReference type="PANTHER" id="PTHR46065">
    <property type="entry name" value="E3 UBIQUITIN-PROTEIN LIGASE MARCH 2/3 FAMILY MEMBER"/>
    <property type="match status" value="1"/>
</dbReference>
<proteinExistence type="predicted"/>
<dbReference type="PANTHER" id="PTHR46065:SF1">
    <property type="entry name" value="E3 UBIQUITIN-PROTEIN LIGASE MARCH3-LIKE"/>
    <property type="match status" value="1"/>
</dbReference>